<dbReference type="SUPFAM" id="SSF74982">
    <property type="entry name" value="Small protein B (SmpB)"/>
    <property type="match status" value="1"/>
</dbReference>
<keyword evidence="2 3" id="KW-0694">RNA-binding</keyword>
<name>A0A0E4C8Y6_9FIRM</name>
<sequence>MGKKAGIKPVVDNRRARHDYHIKDVYEAGMVLVGTEVKSLRAGKANLKDAYAVVKGGEVWVNNFHISPYEQGNRFNHEPLRPKKLLLHKSEINKLLGIQKESGYTLIPLRIYFKNGLAKMDLAVAVGKKNYDKREDIANRDAKRDIERAIKSRNQAF</sequence>
<comment type="similarity">
    <text evidence="3">Belongs to the SmpB family.</text>
</comment>
<evidence type="ECO:0000256" key="2">
    <source>
        <dbReference type="ARBA" id="ARBA00022884"/>
    </source>
</evidence>
<dbReference type="GO" id="GO:0005829">
    <property type="term" value="C:cytosol"/>
    <property type="evidence" value="ECO:0007669"/>
    <property type="project" value="TreeGrafter"/>
</dbReference>
<keyword evidence="5" id="KW-1185">Reference proteome</keyword>
<dbReference type="STRING" id="690567.1764"/>
<dbReference type="InterPro" id="IPR023620">
    <property type="entry name" value="SmpB"/>
</dbReference>
<dbReference type="HAMAP" id="MF_00023">
    <property type="entry name" value="SmpB"/>
    <property type="match status" value="1"/>
</dbReference>
<dbReference type="InterPro" id="IPR020081">
    <property type="entry name" value="SsrA-bd_prot_CS"/>
</dbReference>
<proteinExistence type="inferred from homology"/>
<dbReference type="GO" id="GO:0070929">
    <property type="term" value="P:trans-translation"/>
    <property type="evidence" value="ECO:0007669"/>
    <property type="project" value="UniProtKB-UniRule"/>
</dbReference>
<dbReference type="NCBIfam" id="TIGR00086">
    <property type="entry name" value="smpB"/>
    <property type="match status" value="1"/>
</dbReference>
<dbReference type="AlphaFoldDB" id="A0A0E4C8Y6"/>
<dbReference type="GO" id="GO:0070930">
    <property type="term" value="P:trans-translation-dependent protein tagging"/>
    <property type="evidence" value="ECO:0007669"/>
    <property type="project" value="TreeGrafter"/>
</dbReference>
<dbReference type="PANTHER" id="PTHR30308:SF2">
    <property type="entry name" value="SSRA-BINDING PROTEIN"/>
    <property type="match status" value="1"/>
</dbReference>
<keyword evidence="1 3" id="KW-0963">Cytoplasm</keyword>
<dbReference type="PROSITE" id="PS01317">
    <property type="entry name" value="SSRP"/>
    <property type="match status" value="1"/>
</dbReference>
<dbReference type="InterPro" id="IPR000037">
    <property type="entry name" value="SsrA-bd_prot"/>
</dbReference>
<gene>
    <name evidence="3" type="primary">smpB</name>
    <name evidence="4" type="ORF">1764</name>
</gene>
<dbReference type="EMBL" id="CGIH01000028">
    <property type="protein sequence ID" value="CFX73992.1"/>
    <property type="molecule type" value="Genomic_DNA"/>
</dbReference>
<dbReference type="Pfam" id="PF01668">
    <property type="entry name" value="SmpB"/>
    <property type="match status" value="1"/>
</dbReference>
<dbReference type="Gene3D" id="2.40.280.10">
    <property type="match status" value="1"/>
</dbReference>
<comment type="subcellular location">
    <subcellularLocation>
        <location evidence="3">Cytoplasm</location>
    </subcellularLocation>
    <text evidence="3">The tmRNA-SmpB complex associates with stalled 70S ribosomes.</text>
</comment>
<dbReference type="OrthoDB" id="9805462at2"/>
<evidence type="ECO:0000313" key="4">
    <source>
        <dbReference type="EMBL" id="CFX73992.1"/>
    </source>
</evidence>
<evidence type="ECO:0000256" key="3">
    <source>
        <dbReference type="HAMAP-Rule" id="MF_00023"/>
    </source>
</evidence>
<dbReference type="Proteomes" id="UP000045545">
    <property type="component" value="Unassembled WGS sequence"/>
</dbReference>
<dbReference type="CDD" id="cd09294">
    <property type="entry name" value="SmpB"/>
    <property type="match status" value="1"/>
</dbReference>
<comment type="function">
    <text evidence="3">Required for rescue of stalled ribosomes mediated by trans-translation. Binds to transfer-messenger RNA (tmRNA), required for stable association of tmRNA with ribosomes. tmRNA and SmpB together mimic tRNA shape, replacing the anticodon stem-loop with SmpB. tmRNA is encoded by the ssrA gene; the 2 termini fold to resemble tRNA(Ala) and it encodes a 'tag peptide', a short internal open reading frame. During trans-translation Ala-aminoacylated tmRNA acts like a tRNA, entering the A-site of stalled ribosomes, displacing the stalled mRNA. The ribosome then switches to translate the ORF on the tmRNA; the nascent peptide is terminated with the 'tag peptide' encoded by the tmRNA and targeted for degradation. The ribosome is freed to recommence translation, which seems to be the essential function of trans-translation.</text>
</comment>
<organism evidence="4 5">
    <name type="scientific">Syntrophomonas zehnderi OL-4</name>
    <dbReference type="NCBI Taxonomy" id="690567"/>
    <lineage>
        <taxon>Bacteria</taxon>
        <taxon>Bacillati</taxon>
        <taxon>Bacillota</taxon>
        <taxon>Clostridia</taxon>
        <taxon>Eubacteriales</taxon>
        <taxon>Syntrophomonadaceae</taxon>
        <taxon>Syntrophomonas</taxon>
    </lineage>
</organism>
<reference evidence="4 5" key="1">
    <citation type="submission" date="2015-03" db="EMBL/GenBank/DDBJ databases">
        <authorList>
            <person name="Murphy D."/>
        </authorList>
    </citation>
    <scope>NUCLEOTIDE SEQUENCE [LARGE SCALE GENOMIC DNA]</scope>
    <source>
        <strain evidence="4 5">OL-4</strain>
    </source>
</reference>
<dbReference type="NCBIfam" id="NF003843">
    <property type="entry name" value="PRK05422.1"/>
    <property type="match status" value="1"/>
</dbReference>
<evidence type="ECO:0000256" key="1">
    <source>
        <dbReference type="ARBA" id="ARBA00022490"/>
    </source>
</evidence>
<dbReference type="RefSeq" id="WP_046497805.1">
    <property type="nucleotide sequence ID" value="NZ_CGIH01000028.1"/>
</dbReference>
<protein>
    <recommendedName>
        <fullName evidence="3">SsrA-binding protein</fullName>
    </recommendedName>
    <alternativeName>
        <fullName evidence="3">Small protein B</fullName>
    </alternativeName>
</protein>
<dbReference type="GO" id="GO:0003723">
    <property type="term" value="F:RNA binding"/>
    <property type="evidence" value="ECO:0007669"/>
    <property type="project" value="UniProtKB-UniRule"/>
</dbReference>
<dbReference type="PANTHER" id="PTHR30308">
    <property type="entry name" value="TMRNA-BINDING COMPONENT OF TRANS-TRANSLATION TAGGING COMPLEX"/>
    <property type="match status" value="1"/>
</dbReference>
<evidence type="ECO:0000313" key="5">
    <source>
        <dbReference type="Proteomes" id="UP000045545"/>
    </source>
</evidence>
<accession>A0A0E4C8Y6</accession>